<keyword evidence="2" id="KW-1185">Reference proteome</keyword>
<protein>
    <recommendedName>
        <fullName evidence="3">Hydrolase</fullName>
    </recommendedName>
</protein>
<name>A0A0D6Z7B7_9BACI</name>
<evidence type="ECO:0000313" key="1">
    <source>
        <dbReference type="EMBL" id="KIY21215.1"/>
    </source>
</evidence>
<evidence type="ECO:0000313" key="2">
    <source>
        <dbReference type="Proteomes" id="UP000032512"/>
    </source>
</evidence>
<dbReference type="RefSeq" id="WP_044395092.1">
    <property type="nucleotide sequence ID" value="NZ_JXIQ01000119.1"/>
</dbReference>
<dbReference type="OrthoDB" id="2706506at2"/>
<reference evidence="1 2" key="1">
    <citation type="submission" date="2015-01" db="EMBL/GenBank/DDBJ databases">
        <title>Draft genome sequences of the supercritical CO2 tolerant bacteria Bacillus subterraneus MITOT1 and Bacillus cereus MIT0214.</title>
        <authorList>
            <person name="Peet K.C."/>
            <person name="Thompson J.R."/>
        </authorList>
    </citation>
    <scope>NUCLEOTIDE SEQUENCE [LARGE SCALE GENOMIC DNA]</scope>
    <source>
        <strain evidence="1 2">MITOT1</strain>
    </source>
</reference>
<dbReference type="AlphaFoldDB" id="A0A0D6Z7B7"/>
<evidence type="ECO:0008006" key="3">
    <source>
        <dbReference type="Google" id="ProtNLM"/>
    </source>
</evidence>
<gene>
    <name evidence="1" type="ORF">UB32_15050</name>
</gene>
<proteinExistence type="predicted"/>
<dbReference type="EMBL" id="JXIQ01000119">
    <property type="protein sequence ID" value="KIY21215.1"/>
    <property type="molecule type" value="Genomic_DNA"/>
</dbReference>
<comment type="caution">
    <text evidence="1">The sequence shown here is derived from an EMBL/GenBank/DDBJ whole genome shotgun (WGS) entry which is preliminary data.</text>
</comment>
<sequence>MEEQKQKYYFNIESGEVLEKPADPDGHFFTLFATGGEMEELRAYLEENYQADWAAYGESHLHPFQNQEREHAEFDKALKEIYRRIYKLGDAEAKNHVRNMGILSEEELIK</sequence>
<organism evidence="1 2">
    <name type="scientific">Mesobacillus subterraneus</name>
    <dbReference type="NCBI Taxonomy" id="285983"/>
    <lineage>
        <taxon>Bacteria</taxon>
        <taxon>Bacillati</taxon>
        <taxon>Bacillota</taxon>
        <taxon>Bacilli</taxon>
        <taxon>Bacillales</taxon>
        <taxon>Bacillaceae</taxon>
        <taxon>Mesobacillus</taxon>
    </lineage>
</organism>
<dbReference type="Proteomes" id="UP000032512">
    <property type="component" value="Unassembled WGS sequence"/>
</dbReference>
<accession>A0A0D6Z7B7</accession>
<dbReference type="PATRIC" id="fig|285983.3.peg.1938"/>